<proteinExistence type="predicted"/>
<dbReference type="STRING" id="1844972.A7K91_00215"/>
<evidence type="ECO:0000313" key="1">
    <source>
        <dbReference type="EMBL" id="OBR66747.1"/>
    </source>
</evidence>
<accession>A0A1A5YMA0</accession>
<protein>
    <submittedName>
        <fullName evidence="1">AraC family transcriptional regulator</fullName>
    </submittedName>
</protein>
<dbReference type="EMBL" id="LYPA01000044">
    <property type="protein sequence ID" value="OBR66747.1"/>
    <property type="molecule type" value="Genomic_DNA"/>
</dbReference>
<dbReference type="Proteomes" id="UP000092024">
    <property type="component" value="Unassembled WGS sequence"/>
</dbReference>
<name>A0A1A5YMA0_9BACL</name>
<organism evidence="1 2">
    <name type="scientific">Paenibacillus oryzae</name>
    <dbReference type="NCBI Taxonomy" id="1844972"/>
    <lineage>
        <taxon>Bacteria</taxon>
        <taxon>Bacillati</taxon>
        <taxon>Bacillota</taxon>
        <taxon>Bacilli</taxon>
        <taxon>Bacillales</taxon>
        <taxon>Paenibacillaceae</taxon>
        <taxon>Paenibacillus</taxon>
    </lineage>
</organism>
<comment type="caution">
    <text evidence="1">The sequence shown here is derived from an EMBL/GenBank/DDBJ whole genome shotgun (WGS) entry which is preliminary data.</text>
</comment>
<evidence type="ECO:0000313" key="2">
    <source>
        <dbReference type="Proteomes" id="UP000092024"/>
    </source>
</evidence>
<keyword evidence="2" id="KW-1185">Reference proteome</keyword>
<reference evidence="1 2" key="1">
    <citation type="submission" date="2016-05" db="EMBL/GenBank/DDBJ databases">
        <title>Paenibacillus oryzae. sp. nov., isolated from the rice root.</title>
        <authorList>
            <person name="Zhang J."/>
            <person name="Zhang X."/>
        </authorList>
    </citation>
    <scope>NUCLEOTIDE SEQUENCE [LARGE SCALE GENOMIC DNA]</scope>
    <source>
        <strain evidence="1 2">1DrF-4</strain>
    </source>
</reference>
<gene>
    <name evidence="1" type="ORF">A7K91_00215</name>
</gene>
<dbReference type="AlphaFoldDB" id="A0A1A5YMA0"/>
<sequence length="237" mass="27557">MKDTIKNLQEKMEARYDVSILHVLNGSCMLERFSNEKLMNKNATYVSFNEAMCWGEADTELFSPAFIKARVQSLQTTEEEYRQKVLEALEPLFKGDYGIIVLWFGDDMFCQINMMTILAYLDQTGYKGDVLFCMALERRDEMLDHAFEMDSSGYLDIYRAVLCNRQKPPADLLPVTYQAVDMYLNYRTSESPIVKYIKRNAGKENLVAELLALFPEYGLGDLQYKMMIEEVMYEDEV</sequence>